<reference evidence="1" key="1">
    <citation type="submission" date="2023-10" db="EMBL/GenBank/DDBJ databases">
        <title>Genome assembly of Pristionchus species.</title>
        <authorList>
            <person name="Yoshida K."/>
            <person name="Sommer R.J."/>
        </authorList>
    </citation>
    <scope>NUCLEOTIDE SEQUENCE</scope>
    <source>
        <strain evidence="1">RS5133</strain>
    </source>
</reference>
<keyword evidence="2" id="KW-1185">Reference proteome</keyword>
<comment type="caution">
    <text evidence="1">The sequence shown here is derived from an EMBL/GenBank/DDBJ whole genome shotgun (WGS) entry which is preliminary data.</text>
</comment>
<name>A0AAV5WHX4_9BILA</name>
<evidence type="ECO:0000313" key="1">
    <source>
        <dbReference type="EMBL" id="GMT31669.1"/>
    </source>
</evidence>
<evidence type="ECO:0000313" key="2">
    <source>
        <dbReference type="Proteomes" id="UP001432322"/>
    </source>
</evidence>
<accession>A0AAV5WHX4</accession>
<dbReference type="EMBL" id="BTSY01000006">
    <property type="protein sequence ID" value="GMT31669.1"/>
    <property type="molecule type" value="Genomic_DNA"/>
</dbReference>
<dbReference type="Proteomes" id="UP001432322">
    <property type="component" value="Unassembled WGS sequence"/>
</dbReference>
<gene>
    <name evidence="1" type="ORF">PFISCL1PPCAC_22966</name>
</gene>
<sequence length="74" mass="8573">VWSLEGYRHLLRQARTLSLLCPSLRYVPNAIEISFHGSLDCMQSGYFTRMNLCAVKMLQVLVRPVALRLQQCYN</sequence>
<feature type="non-terminal residue" evidence="1">
    <location>
        <position position="1"/>
    </location>
</feature>
<feature type="non-terminal residue" evidence="1">
    <location>
        <position position="74"/>
    </location>
</feature>
<protein>
    <submittedName>
        <fullName evidence="1">Uncharacterized protein</fullName>
    </submittedName>
</protein>
<proteinExistence type="predicted"/>
<dbReference type="AlphaFoldDB" id="A0AAV5WHX4"/>
<organism evidence="1 2">
    <name type="scientific">Pristionchus fissidentatus</name>
    <dbReference type="NCBI Taxonomy" id="1538716"/>
    <lineage>
        <taxon>Eukaryota</taxon>
        <taxon>Metazoa</taxon>
        <taxon>Ecdysozoa</taxon>
        <taxon>Nematoda</taxon>
        <taxon>Chromadorea</taxon>
        <taxon>Rhabditida</taxon>
        <taxon>Rhabditina</taxon>
        <taxon>Diplogasteromorpha</taxon>
        <taxon>Diplogasteroidea</taxon>
        <taxon>Neodiplogasteridae</taxon>
        <taxon>Pristionchus</taxon>
    </lineage>
</organism>